<protein>
    <submittedName>
        <fullName evidence="1">Uncharacterized protein</fullName>
    </submittedName>
</protein>
<dbReference type="EMBL" id="VSSQ01013852">
    <property type="protein sequence ID" value="MPM52414.1"/>
    <property type="molecule type" value="Genomic_DNA"/>
</dbReference>
<organism evidence="1">
    <name type="scientific">bioreactor metagenome</name>
    <dbReference type="NCBI Taxonomy" id="1076179"/>
    <lineage>
        <taxon>unclassified sequences</taxon>
        <taxon>metagenomes</taxon>
        <taxon>ecological metagenomes</taxon>
    </lineage>
</organism>
<accession>A0A645AS43</accession>
<evidence type="ECO:0000313" key="1">
    <source>
        <dbReference type="EMBL" id="MPM52414.1"/>
    </source>
</evidence>
<comment type="caution">
    <text evidence="1">The sequence shown here is derived from an EMBL/GenBank/DDBJ whole genome shotgun (WGS) entry which is preliminary data.</text>
</comment>
<proteinExistence type="predicted"/>
<reference evidence="1" key="1">
    <citation type="submission" date="2019-08" db="EMBL/GenBank/DDBJ databases">
        <authorList>
            <person name="Kucharzyk K."/>
            <person name="Murdoch R.W."/>
            <person name="Higgins S."/>
            <person name="Loffler F."/>
        </authorList>
    </citation>
    <scope>NUCLEOTIDE SEQUENCE</scope>
</reference>
<gene>
    <name evidence="1" type="ORF">SDC9_99173</name>
</gene>
<dbReference type="AlphaFoldDB" id="A0A645AS43"/>
<sequence>MVNYEYSLALNHFLYFLHTQCLCPPNTCFQGPENRHSPNSYSIPHSCTNNNASSITSSACHLARSARLPGLHLSECRHYSTSTKSFFRLCSDTIFTRHQIRNRVDPLSLTSSFTSKRTSIDSQPNQLELAGQLLNLVLLFAREWRNSFR</sequence>
<name>A0A645AS43_9ZZZZ</name>